<dbReference type="GO" id="GO:0004715">
    <property type="term" value="F:non-membrane spanning protein tyrosine kinase activity"/>
    <property type="evidence" value="ECO:0007669"/>
    <property type="project" value="UniProtKB-EC"/>
</dbReference>
<dbReference type="InterPro" id="IPR035849">
    <property type="entry name" value="Fes/Fps/Fer_SH2"/>
</dbReference>
<evidence type="ECO:0000256" key="4">
    <source>
        <dbReference type="ARBA" id="ARBA00022490"/>
    </source>
</evidence>
<feature type="region of interest" description="Disordered" evidence="17">
    <location>
        <begin position="315"/>
        <end position="365"/>
    </location>
</feature>
<dbReference type="PANTHER" id="PTHR24418">
    <property type="entry name" value="TYROSINE-PROTEIN KINASE"/>
    <property type="match status" value="1"/>
</dbReference>
<evidence type="ECO:0000256" key="8">
    <source>
        <dbReference type="ARBA" id="ARBA00022840"/>
    </source>
</evidence>
<dbReference type="SUPFAM" id="SSF56112">
    <property type="entry name" value="Protein kinase-like (PK-like)"/>
    <property type="match status" value="1"/>
</dbReference>
<evidence type="ECO:0000313" key="21">
    <source>
        <dbReference type="EMBL" id="CAB3407710.1"/>
    </source>
</evidence>
<keyword evidence="7 16" id="KW-0418">Kinase</keyword>
<dbReference type="PROSITE" id="PS50001">
    <property type="entry name" value="SH2"/>
    <property type="match status" value="1"/>
</dbReference>
<evidence type="ECO:0000256" key="17">
    <source>
        <dbReference type="SAM" id="MobiDB-lite"/>
    </source>
</evidence>
<reference evidence="21 22" key="1">
    <citation type="submission" date="2020-04" db="EMBL/GenBank/DDBJ databases">
        <authorList>
            <person name="Laetsch R D."/>
            <person name="Stevens L."/>
            <person name="Kumar S."/>
            <person name="Blaxter L. M."/>
        </authorList>
    </citation>
    <scope>NUCLEOTIDE SEQUENCE [LARGE SCALE GENOMIC DNA]</scope>
</reference>
<accession>A0A8S1F1X9</accession>
<dbReference type="InterPro" id="IPR011009">
    <property type="entry name" value="Kinase-like_dom_sf"/>
</dbReference>
<keyword evidence="4" id="KW-0963">Cytoplasm</keyword>
<dbReference type="PROSITE" id="PS00107">
    <property type="entry name" value="PROTEIN_KINASE_ATP"/>
    <property type="match status" value="1"/>
</dbReference>
<evidence type="ECO:0000256" key="5">
    <source>
        <dbReference type="ARBA" id="ARBA00022679"/>
    </source>
</evidence>
<dbReference type="Pfam" id="PF00017">
    <property type="entry name" value="SH2"/>
    <property type="match status" value="1"/>
</dbReference>
<evidence type="ECO:0000259" key="18">
    <source>
        <dbReference type="PROSITE" id="PS50001"/>
    </source>
</evidence>
<evidence type="ECO:0000256" key="1">
    <source>
        <dbReference type="ARBA" id="ARBA00004202"/>
    </source>
</evidence>
<evidence type="ECO:0000256" key="15">
    <source>
        <dbReference type="PROSITE-ProRule" id="PRU10141"/>
    </source>
</evidence>
<keyword evidence="8 15" id="KW-0067">ATP-binding</keyword>
<dbReference type="SMART" id="SM00219">
    <property type="entry name" value="TyrKc"/>
    <property type="match status" value="1"/>
</dbReference>
<keyword evidence="9 14" id="KW-0727">SH2 domain</keyword>
<dbReference type="PROSITE" id="PS50041">
    <property type="entry name" value="C_TYPE_LECTIN_2"/>
    <property type="match status" value="1"/>
</dbReference>
<evidence type="ECO:0000256" key="7">
    <source>
        <dbReference type="ARBA" id="ARBA00022777"/>
    </source>
</evidence>
<dbReference type="PRINTS" id="PR00109">
    <property type="entry name" value="TYRKINASE"/>
</dbReference>
<dbReference type="InterPro" id="IPR036860">
    <property type="entry name" value="SH2_dom_sf"/>
</dbReference>
<dbReference type="SUPFAM" id="SSF56436">
    <property type="entry name" value="C-type lectin-like"/>
    <property type="match status" value="2"/>
</dbReference>
<dbReference type="CDD" id="cd00037">
    <property type="entry name" value="CLECT"/>
    <property type="match status" value="2"/>
</dbReference>
<evidence type="ECO:0000256" key="11">
    <source>
        <dbReference type="ARBA" id="ARBA00023137"/>
    </source>
</evidence>
<name>A0A8S1F1X9_9PELO</name>
<evidence type="ECO:0000256" key="9">
    <source>
        <dbReference type="ARBA" id="ARBA00022999"/>
    </source>
</evidence>
<dbReference type="EMBL" id="CADEPM010000006">
    <property type="protein sequence ID" value="CAB3407710.1"/>
    <property type="molecule type" value="Genomic_DNA"/>
</dbReference>
<feature type="domain" description="SH2" evidence="18">
    <location>
        <begin position="646"/>
        <end position="738"/>
    </location>
</feature>
<dbReference type="InterPro" id="IPR001245">
    <property type="entry name" value="Ser-Thr/Tyr_kinase_cat_dom"/>
</dbReference>
<dbReference type="Gene3D" id="3.10.100.10">
    <property type="entry name" value="Mannose-Binding Protein A, subunit A"/>
    <property type="match status" value="1"/>
</dbReference>
<dbReference type="AlphaFoldDB" id="A0A8S1F1X9"/>
<comment type="caution">
    <text evidence="21">The sequence shown here is derived from an EMBL/GenBank/DDBJ whole genome shotgun (WGS) entry which is preliminary data.</text>
</comment>
<dbReference type="SUPFAM" id="SSF55550">
    <property type="entry name" value="SH2 domain"/>
    <property type="match status" value="1"/>
</dbReference>
<evidence type="ECO:0000259" key="20">
    <source>
        <dbReference type="PROSITE" id="PS50041"/>
    </source>
</evidence>
<dbReference type="Pfam" id="PF07714">
    <property type="entry name" value="PK_Tyr_Ser-Thr"/>
    <property type="match status" value="1"/>
</dbReference>
<dbReference type="SMART" id="SM00034">
    <property type="entry name" value="CLECT"/>
    <property type="match status" value="1"/>
</dbReference>
<dbReference type="InterPro" id="IPR017441">
    <property type="entry name" value="Protein_kinase_ATP_BS"/>
</dbReference>
<dbReference type="Gene3D" id="3.30.505.10">
    <property type="entry name" value="SH2 domain"/>
    <property type="match status" value="1"/>
</dbReference>
<evidence type="ECO:0000256" key="13">
    <source>
        <dbReference type="ARBA" id="ARBA00061333"/>
    </source>
</evidence>
<sequence length="1025" mass="117578">MQGSVTSSNVTKICEGGWYQILDRCFQYVRVPQNFTTAEKTCKNLGGDIINLDRLEFIYRFNSLFGFEFVRSYFVRNSVGRSFPRSFEDENWTVEVYNNIGTTLVEKGLLGVRADYKADVMCEYVPATTPGYAKYIRKLFHEVYPFHYADERFVVRTASHIRRRYTEGDQINYEYKICSKILSAFGNAKLIRGNYEWINNEDLSKIPVDYMKISYIHTAYRKTPGDKLCLPKFDRNESKVRCRETPYNPNMVFHDESLTHPNYALINRYLNVTTALVAVPRSERGVLYCEARLVQAVYAFPDVSYRPFEHLINTTTTTTPSAPQPPTLPTRTTSSSPPPPPPSPPMVVENPPPMTPILDERPPPPDWNDIVRRLKKILDKLMRTKESEVPRVEIVQGGCPQGFYLYVRPNGQMVCHGYIGRMNWHDARAFCQSLGGGLAGGIDYVEMTYITNIVVQVSHQHLFWVGACRDETIATWYDNVSWNIQILWKTVGEFQNQRNCVFYSYVRDGFEYLDCYAPIPFVCTIPSRIVYVEAPPSPPPQSVVVHLPSTLRSQSRRRGKKYESTGGSEKLDVDEGPDLLLKPEDETIEKKPKFGTSSSAESSGRPEKPSVRDRMKSSRNRMKRIRLKKVACWKGSSGAVLEDEPFYHGYMSRDEAEKLIRNHGEFLLRKTELKKLGEAVVVSVKWEEDHYHLAIMKTKNNYYYLKDICFDTISDLVRYHQQNRVPIYNSGIKLGNWIIREVWQLYHEQVNLGRKLGNGEFGEVFQGTLSLGVFTKDVEVAVKTMKGSKVNADEKITFLREANLMLKLHHKYVVRLYGVATQNEPIMIVMELCPGGSLRSKLQNGDEPVCVENRKKYCVQIAKGMRYLESKQVIHRDLAARNCLLDKADNCKISDFGLSLLGKQHKESKMVKVPVRWLAPETLEYGVYSSKSDVWSYGVVMFEIFTTDSVPYANIKVLREVRLKVVRDGLRLEPPPEMPAEFGEIMKSCFEPVEQRMTFDNICKKFKSIRAQSSGLQGIAAKIGM</sequence>
<dbReference type="InterPro" id="IPR020635">
    <property type="entry name" value="Tyr_kinase_cat_dom"/>
</dbReference>
<dbReference type="SMART" id="SM00252">
    <property type="entry name" value="SH2"/>
    <property type="match status" value="1"/>
</dbReference>
<proteinExistence type="inferred from homology"/>
<dbReference type="Gene3D" id="1.10.510.10">
    <property type="entry name" value="Transferase(Phosphotransferase) domain 1"/>
    <property type="match status" value="1"/>
</dbReference>
<feature type="domain" description="Protein kinase" evidence="19">
    <location>
        <begin position="750"/>
        <end position="1009"/>
    </location>
</feature>
<evidence type="ECO:0000256" key="2">
    <source>
        <dbReference type="ARBA" id="ARBA00004496"/>
    </source>
</evidence>
<feature type="compositionally biased region" description="Pro residues" evidence="17">
    <location>
        <begin position="336"/>
        <end position="355"/>
    </location>
</feature>
<keyword evidence="22" id="KW-1185">Reference proteome</keyword>
<dbReference type="PROSITE" id="PS00109">
    <property type="entry name" value="PROTEIN_KINASE_TYR"/>
    <property type="match status" value="1"/>
</dbReference>
<dbReference type="InterPro" id="IPR016187">
    <property type="entry name" value="CTDL_fold"/>
</dbReference>
<comment type="subcellular location">
    <subcellularLocation>
        <location evidence="1">Cell membrane</location>
        <topology evidence="1">Peripheral membrane protein</topology>
    </subcellularLocation>
    <subcellularLocation>
        <location evidence="2">Cytoplasm</location>
    </subcellularLocation>
</comment>
<dbReference type="GO" id="GO:0005886">
    <property type="term" value="C:plasma membrane"/>
    <property type="evidence" value="ECO:0007669"/>
    <property type="project" value="UniProtKB-SubCell"/>
</dbReference>
<evidence type="ECO:0000256" key="12">
    <source>
        <dbReference type="ARBA" id="ARBA00051245"/>
    </source>
</evidence>
<feature type="compositionally biased region" description="Basic and acidic residues" evidence="17">
    <location>
        <begin position="604"/>
        <end position="616"/>
    </location>
</feature>
<evidence type="ECO:0000256" key="14">
    <source>
        <dbReference type="PROSITE-ProRule" id="PRU00191"/>
    </source>
</evidence>
<dbReference type="Pfam" id="PF00059">
    <property type="entry name" value="Lectin_C"/>
    <property type="match status" value="1"/>
</dbReference>
<evidence type="ECO:0000313" key="22">
    <source>
        <dbReference type="Proteomes" id="UP000494206"/>
    </source>
</evidence>
<dbReference type="PROSITE" id="PS50011">
    <property type="entry name" value="PROTEIN_KINASE_DOM"/>
    <property type="match status" value="1"/>
</dbReference>
<dbReference type="GO" id="GO:0005737">
    <property type="term" value="C:cytoplasm"/>
    <property type="evidence" value="ECO:0007669"/>
    <property type="project" value="UniProtKB-SubCell"/>
</dbReference>
<dbReference type="OrthoDB" id="346907at2759"/>
<dbReference type="CDD" id="cd00192">
    <property type="entry name" value="PTKc"/>
    <property type="match status" value="1"/>
</dbReference>
<dbReference type="InterPro" id="IPR000719">
    <property type="entry name" value="Prot_kinase_dom"/>
</dbReference>
<keyword evidence="11 16" id="KW-0829">Tyrosine-protein kinase</keyword>
<dbReference type="CDD" id="cd10361">
    <property type="entry name" value="SH2_Fps_family"/>
    <property type="match status" value="1"/>
</dbReference>
<keyword evidence="6 15" id="KW-0547">Nucleotide-binding</keyword>
<dbReference type="EC" id="2.7.10.2" evidence="16"/>
<comment type="similarity">
    <text evidence="13">Belongs to the protein kinase superfamily. Tyr protein kinase family. Fes/fps subfamily.</text>
</comment>
<comment type="catalytic activity">
    <reaction evidence="12 16">
        <text>L-tyrosyl-[protein] + ATP = O-phospho-L-tyrosyl-[protein] + ADP + H(+)</text>
        <dbReference type="Rhea" id="RHEA:10596"/>
        <dbReference type="Rhea" id="RHEA-COMP:10136"/>
        <dbReference type="Rhea" id="RHEA-COMP:20101"/>
        <dbReference type="ChEBI" id="CHEBI:15378"/>
        <dbReference type="ChEBI" id="CHEBI:30616"/>
        <dbReference type="ChEBI" id="CHEBI:46858"/>
        <dbReference type="ChEBI" id="CHEBI:61978"/>
        <dbReference type="ChEBI" id="CHEBI:456216"/>
        <dbReference type="EC" id="2.7.10.2"/>
    </reaction>
</comment>
<keyword evidence="3" id="KW-1003">Cell membrane</keyword>
<evidence type="ECO:0000259" key="19">
    <source>
        <dbReference type="PROSITE" id="PS50011"/>
    </source>
</evidence>
<evidence type="ECO:0000256" key="16">
    <source>
        <dbReference type="RuleBase" id="RU362096"/>
    </source>
</evidence>
<dbReference type="Proteomes" id="UP000494206">
    <property type="component" value="Unassembled WGS sequence"/>
</dbReference>
<feature type="region of interest" description="Disordered" evidence="17">
    <location>
        <begin position="538"/>
        <end position="619"/>
    </location>
</feature>
<dbReference type="InterPro" id="IPR000980">
    <property type="entry name" value="SH2"/>
</dbReference>
<feature type="compositionally biased region" description="Basic and acidic residues" evidence="17">
    <location>
        <begin position="581"/>
        <end position="592"/>
    </location>
</feature>
<dbReference type="InterPro" id="IPR050198">
    <property type="entry name" value="Non-receptor_tyrosine_kinases"/>
</dbReference>
<dbReference type="FunFam" id="3.30.200.20:FF:000194">
    <property type="entry name" value="protein-tyrosine kinase 2-beta isoform X1"/>
    <property type="match status" value="1"/>
</dbReference>
<organism evidence="21 22">
    <name type="scientific">Caenorhabditis bovis</name>
    <dbReference type="NCBI Taxonomy" id="2654633"/>
    <lineage>
        <taxon>Eukaryota</taxon>
        <taxon>Metazoa</taxon>
        <taxon>Ecdysozoa</taxon>
        <taxon>Nematoda</taxon>
        <taxon>Chromadorea</taxon>
        <taxon>Rhabditida</taxon>
        <taxon>Rhabditina</taxon>
        <taxon>Rhabditomorpha</taxon>
        <taxon>Rhabditoidea</taxon>
        <taxon>Rhabditidae</taxon>
        <taxon>Peloderinae</taxon>
        <taxon>Caenorhabditis</taxon>
    </lineage>
</organism>
<feature type="domain" description="C-type lectin" evidence="20">
    <location>
        <begin position="415"/>
        <end position="524"/>
    </location>
</feature>
<protein>
    <recommendedName>
        <fullName evidence="16">Tyrosine-protein kinase</fullName>
        <ecNumber evidence="16">2.7.10.2</ecNumber>
    </recommendedName>
</protein>
<evidence type="ECO:0000256" key="3">
    <source>
        <dbReference type="ARBA" id="ARBA00022475"/>
    </source>
</evidence>
<keyword evidence="10" id="KW-0472">Membrane</keyword>
<evidence type="ECO:0000256" key="6">
    <source>
        <dbReference type="ARBA" id="ARBA00022741"/>
    </source>
</evidence>
<dbReference type="Gene3D" id="3.30.200.20">
    <property type="entry name" value="Phosphorylase Kinase, domain 1"/>
    <property type="match status" value="1"/>
</dbReference>
<dbReference type="InterPro" id="IPR001304">
    <property type="entry name" value="C-type_lectin-like"/>
</dbReference>
<gene>
    <name evidence="21" type="ORF">CBOVIS_LOCUS9595</name>
</gene>
<dbReference type="GO" id="GO:0005524">
    <property type="term" value="F:ATP binding"/>
    <property type="evidence" value="ECO:0007669"/>
    <property type="project" value="UniProtKB-UniRule"/>
</dbReference>
<feature type="binding site" evidence="15">
    <location>
        <position position="783"/>
    </location>
    <ligand>
        <name>ATP</name>
        <dbReference type="ChEBI" id="CHEBI:30616"/>
    </ligand>
</feature>
<dbReference type="InterPro" id="IPR008266">
    <property type="entry name" value="Tyr_kinase_AS"/>
</dbReference>
<evidence type="ECO:0000256" key="10">
    <source>
        <dbReference type="ARBA" id="ARBA00023136"/>
    </source>
</evidence>
<keyword evidence="5 16" id="KW-0808">Transferase</keyword>
<dbReference type="InterPro" id="IPR016186">
    <property type="entry name" value="C-type_lectin-like/link_sf"/>
</dbReference>